<dbReference type="InterPro" id="IPR018720">
    <property type="entry name" value="DUF2249"/>
</dbReference>
<feature type="region of interest" description="Disordered" evidence="1">
    <location>
        <begin position="131"/>
        <end position="171"/>
    </location>
</feature>
<dbReference type="Proteomes" id="UP000770586">
    <property type="component" value="Unassembled WGS sequence"/>
</dbReference>
<evidence type="ECO:0000256" key="1">
    <source>
        <dbReference type="SAM" id="MobiDB-lite"/>
    </source>
</evidence>
<proteinExistence type="predicted"/>
<sequence>MFVVRRPAWKYLRLRGGRNMFVTNHPGVGSVPSTMNSEPGDPAAVERAVTERTDAPTGGETVSLDVRELGPPKPLRETLERVETLGDDDVLVQYNDRTPQFLFPRLDDRGFAYAAVETDATDAVVTAIWPADGERGVSDERASEGDAAASDGSLPGGPGATDQVPGSASNS</sequence>
<dbReference type="EMBL" id="JAGGKE010000001">
    <property type="protein sequence ID" value="MBP1900722.1"/>
    <property type="molecule type" value="Genomic_DNA"/>
</dbReference>
<evidence type="ECO:0000259" key="2">
    <source>
        <dbReference type="Pfam" id="PF10006"/>
    </source>
</evidence>
<name>A0A8J7R6H0_9EURY</name>
<organism evidence="3 4">
    <name type="scientific">Halorubrum trapanicum</name>
    <dbReference type="NCBI Taxonomy" id="29284"/>
    <lineage>
        <taxon>Archaea</taxon>
        <taxon>Methanobacteriati</taxon>
        <taxon>Methanobacteriota</taxon>
        <taxon>Stenosarchaea group</taxon>
        <taxon>Halobacteria</taxon>
        <taxon>Halobacteriales</taxon>
        <taxon>Haloferacaceae</taxon>
        <taxon>Halorubrum</taxon>
    </lineage>
</organism>
<accession>A0A8J7R6H0</accession>
<feature type="domain" description="DUF2249" evidence="2">
    <location>
        <begin position="64"/>
        <end position="125"/>
    </location>
</feature>
<reference evidence="3 4" key="1">
    <citation type="submission" date="2021-03" db="EMBL/GenBank/DDBJ databases">
        <title>Genomic Encyclopedia of Type Strains, Phase IV (KMG-IV): sequencing the most valuable type-strain genomes for metagenomic binning, comparative biology and taxonomic classification.</title>
        <authorList>
            <person name="Goeker M."/>
        </authorList>
    </citation>
    <scope>NUCLEOTIDE SEQUENCE [LARGE SCALE GENOMIC DNA]</scope>
    <source>
        <strain evidence="3 4">DSM 12287</strain>
    </source>
</reference>
<dbReference type="AlphaFoldDB" id="A0A8J7R6H0"/>
<evidence type="ECO:0000313" key="4">
    <source>
        <dbReference type="Proteomes" id="UP000770586"/>
    </source>
</evidence>
<protein>
    <recommendedName>
        <fullName evidence="2">DUF2249 domain-containing protein</fullName>
    </recommendedName>
</protein>
<evidence type="ECO:0000313" key="3">
    <source>
        <dbReference type="EMBL" id="MBP1900722.1"/>
    </source>
</evidence>
<gene>
    <name evidence="3" type="ORF">J2744_000374</name>
</gene>
<comment type="caution">
    <text evidence="3">The sequence shown here is derived from an EMBL/GenBank/DDBJ whole genome shotgun (WGS) entry which is preliminary data.</text>
</comment>
<keyword evidence="4" id="KW-1185">Reference proteome</keyword>
<feature type="compositionally biased region" description="Basic and acidic residues" evidence="1">
    <location>
        <begin position="132"/>
        <end position="144"/>
    </location>
</feature>
<dbReference type="Pfam" id="PF10006">
    <property type="entry name" value="DUF2249"/>
    <property type="match status" value="1"/>
</dbReference>